<keyword evidence="5" id="KW-1185">Reference proteome</keyword>
<name>A0A4R9BKZ9_9MICO</name>
<gene>
    <name evidence="4" type="ORF">E3T61_18045</name>
</gene>
<dbReference type="GO" id="GO:0003677">
    <property type="term" value="F:DNA binding"/>
    <property type="evidence" value="ECO:0007669"/>
    <property type="project" value="UniProtKB-KW"/>
</dbReference>
<dbReference type="GO" id="GO:0005829">
    <property type="term" value="C:cytosol"/>
    <property type="evidence" value="ECO:0007669"/>
    <property type="project" value="TreeGrafter"/>
</dbReference>
<dbReference type="InterPro" id="IPR001387">
    <property type="entry name" value="Cro/C1-type_HTH"/>
</dbReference>
<evidence type="ECO:0000256" key="2">
    <source>
        <dbReference type="SAM" id="MobiDB-lite"/>
    </source>
</evidence>
<dbReference type="OrthoDB" id="9810578at2"/>
<dbReference type="Proteomes" id="UP000298468">
    <property type="component" value="Unassembled WGS sequence"/>
</dbReference>
<accession>A0A4R9BKZ9</accession>
<evidence type="ECO:0000256" key="1">
    <source>
        <dbReference type="ARBA" id="ARBA00023125"/>
    </source>
</evidence>
<feature type="domain" description="HTH cro/C1-type" evidence="3">
    <location>
        <begin position="44"/>
        <end position="98"/>
    </location>
</feature>
<dbReference type="InterPro" id="IPR010982">
    <property type="entry name" value="Lambda_DNA-bd_dom_sf"/>
</dbReference>
<dbReference type="PANTHER" id="PTHR46797">
    <property type="entry name" value="HTH-TYPE TRANSCRIPTIONAL REGULATOR"/>
    <property type="match status" value="1"/>
</dbReference>
<reference evidence="4 5" key="1">
    <citation type="submission" date="2019-03" db="EMBL/GenBank/DDBJ databases">
        <title>Genomics of glacier-inhabiting Cryobacterium strains.</title>
        <authorList>
            <person name="Liu Q."/>
            <person name="Xin Y.-H."/>
        </authorList>
    </citation>
    <scope>NUCLEOTIDE SEQUENCE [LARGE SCALE GENOMIC DNA]</scope>
    <source>
        <strain evidence="4 5">Sr59</strain>
    </source>
</reference>
<dbReference type="InterPro" id="IPR050807">
    <property type="entry name" value="TransReg_Diox_bact_type"/>
</dbReference>
<feature type="compositionally biased region" description="Low complexity" evidence="2">
    <location>
        <begin position="1"/>
        <end position="15"/>
    </location>
</feature>
<sequence>MVTVDPSFSSAAAPTRPAPAPTSTPGAADPGETGLDALTLGRRIRDRRHRLGLTLDTLAAAVDRAPSQISMIENGKREPRLSMLRLIAAALDTSVDELLRTDAPTPRAALEIAVERAQRGPVFTALGLPRFRVGPGQPDETLQTILTLHNEIERLHRERAATPEEARRANAQLRAEMRERDNYFPDLEAQALELLTAVGHSGGPVSHQVVADMAAHLGFSLHYVGDLPHSTRSVTDKRNGRIYLPTEQSASRDSRSPILQAFASHLCGHSEPESYADFLRQRVETNYLTAAILLPETDTLRLLNDAKAARRISLEDLRDAFSVSYETAAHRFTNLATARLGIPVHFMKVHESGTIIKAYENDDVQFPSDALGAVEGSTVCRSWTARTVFDVPDRFSPWYQYTDTPSGTFWCTSRIEKAKEGDYSVSVGVPFTHVNWFRGRETTNRAVSSCPDESCCRRAPDTLSGRWEGQSWPVARTPTSLLAALPTGTFPGVDPTEVYEFLEAHSPA</sequence>
<evidence type="ECO:0000259" key="3">
    <source>
        <dbReference type="PROSITE" id="PS50943"/>
    </source>
</evidence>
<keyword evidence="1" id="KW-0238">DNA-binding</keyword>
<dbReference type="Gene3D" id="1.10.260.40">
    <property type="entry name" value="lambda repressor-like DNA-binding domains"/>
    <property type="match status" value="1"/>
</dbReference>
<dbReference type="EMBL" id="SOHM01000036">
    <property type="protein sequence ID" value="TFD85453.1"/>
    <property type="molecule type" value="Genomic_DNA"/>
</dbReference>
<evidence type="ECO:0000313" key="4">
    <source>
        <dbReference type="EMBL" id="TFD85453.1"/>
    </source>
</evidence>
<dbReference type="RefSeq" id="WP_134642237.1">
    <property type="nucleotide sequence ID" value="NZ_SOHM01000036.1"/>
</dbReference>
<dbReference type="GO" id="GO:0003700">
    <property type="term" value="F:DNA-binding transcription factor activity"/>
    <property type="evidence" value="ECO:0007669"/>
    <property type="project" value="TreeGrafter"/>
</dbReference>
<dbReference type="CDD" id="cd00093">
    <property type="entry name" value="HTH_XRE"/>
    <property type="match status" value="1"/>
</dbReference>
<comment type="caution">
    <text evidence="4">The sequence shown here is derived from an EMBL/GenBank/DDBJ whole genome shotgun (WGS) entry which is preliminary data.</text>
</comment>
<dbReference type="Pfam" id="PF01381">
    <property type="entry name" value="HTH_3"/>
    <property type="match status" value="1"/>
</dbReference>
<protein>
    <submittedName>
        <fullName evidence="4">XRE family transcriptional regulator</fullName>
    </submittedName>
</protein>
<dbReference type="AlphaFoldDB" id="A0A4R9BKZ9"/>
<evidence type="ECO:0000313" key="5">
    <source>
        <dbReference type="Proteomes" id="UP000298468"/>
    </source>
</evidence>
<feature type="region of interest" description="Disordered" evidence="2">
    <location>
        <begin position="1"/>
        <end position="34"/>
    </location>
</feature>
<dbReference type="PROSITE" id="PS50943">
    <property type="entry name" value="HTH_CROC1"/>
    <property type="match status" value="1"/>
</dbReference>
<dbReference type="PANTHER" id="PTHR46797:SF1">
    <property type="entry name" value="METHYLPHOSPHONATE SYNTHASE"/>
    <property type="match status" value="1"/>
</dbReference>
<dbReference type="SMART" id="SM00530">
    <property type="entry name" value="HTH_XRE"/>
    <property type="match status" value="1"/>
</dbReference>
<dbReference type="SUPFAM" id="SSF47413">
    <property type="entry name" value="lambda repressor-like DNA-binding domains"/>
    <property type="match status" value="1"/>
</dbReference>
<organism evidence="4 5">
    <name type="scientific">Cryobacterium lactosi</name>
    <dbReference type="NCBI Taxonomy" id="1259202"/>
    <lineage>
        <taxon>Bacteria</taxon>
        <taxon>Bacillati</taxon>
        <taxon>Actinomycetota</taxon>
        <taxon>Actinomycetes</taxon>
        <taxon>Micrococcales</taxon>
        <taxon>Microbacteriaceae</taxon>
        <taxon>Cryobacterium</taxon>
    </lineage>
</organism>
<proteinExistence type="predicted"/>